<dbReference type="PANTHER" id="PTHR22881:SF11">
    <property type="entry name" value="BROMODOMAIN-CONTAINING PROTEIN DDB_G0270170-LIKE ISOFORM X1"/>
    <property type="match status" value="1"/>
</dbReference>
<dbReference type="InterPro" id="IPR036427">
    <property type="entry name" value="Bromodomain-like_sf"/>
</dbReference>
<dbReference type="OrthoDB" id="1155210at2759"/>
<organism evidence="5 6">
    <name type="scientific">Phtheirospermum japonicum</name>
    <dbReference type="NCBI Taxonomy" id="374723"/>
    <lineage>
        <taxon>Eukaryota</taxon>
        <taxon>Viridiplantae</taxon>
        <taxon>Streptophyta</taxon>
        <taxon>Embryophyta</taxon>
        <taxon>Tracheophyta</taxon>
        <taxon>Spermatophyta</taxon>
        <taxon>Magnoliopsida</taxon>
        <taxon>eudicotyledons</taxon>
        <taxon>Gunneridae</taxon>
        <taxon>Pentapetalae</taxon>
        <taxon>asterids</taxon>
        <taxon>lamiids</taxon>
        <taxon>Lamiales</taxon>
        <taxon>Orobanchaceae</taxon>
        <taxon>Orobanchaceae incertae sedis</taxon>
        <taxon>Phtheirospermum</taxon>
    </lineage>
</organism>
<dbReference type="Gene3D" id="1.20.920.10">
    <property type="entry name" value="Bromodomain-like"/>
    <property type="match status" value="1"/>
</dbReference>
<evidence type="ECO:0000256" key="3">
    <source>
        <dbReference type="SAM" id="MobiDB-lite"/>
    </source>
</evidence>
<protein>
    <submittedName>
        <fullName evidence="5">Bromodomain and phd finger-containing protein 3</fullName>
    </submittedName>
</protein>
<dbReference type="PANTHER" id="PTHR22881">
    <property type="entry name" value="BROMODOMAIN CONTAINING PROTEIN"/>
    <property type="match status" value="1"/>
</dbReference>
<dbReference type="AlphaFoldDB" id="A0A830C2F7"/>
<reference evidence="5" key="1">
    <citation type="submission" date="2020-07" db="EMBL/GenBank/DDBJ databases">
        <title>Ethylene signaling mediates host invasion by parasitic plants.</title>
        <authorList>
            <person name="Yoshida S."/>
        </authorList>
    </citation>
    <scope>NUCLEOTIDE SEQUENCE</scope>
    <source>
        <strain evidence="5">Okayama</strain>
    </source>
</reference>
<dbReference type="PROSITE" id="PS50014">
    <property type="entry name" value="BROMODOMAIN_2"/>
    <property type="match status" value="1"/>
</dbReference>
<dbReference type="Pfam" id="PF00439">
    <property type="entry name" value="Bromodomain"/>
    <property type="match status" value="1"/>
</dbReference>
<comment type="caution">
    <text evidence="5">The sequence shown here is derived from an EMBL/GenBank/DDBJ whole genome shotgun (WGS) entry which is preliminary data.</text>
</comment>
<name>A0A830C2F7_9LAMI</name>
<proteinExistence type="predicted"/>
<dbReference type="Proteomes" id="UP000653305">
    <property type="component" value="Unassembled WGS sequence"/>
</dbReference>
<keyword evidence="1 2" id="KW-0103">Bromodomain</keyword>
<feature type="region of interest" description="Disordered" evidence="3">
    <location>
        <begin position="98"/>
        <end position="134"/>
    </location>
</feature>
<accession>A0A830C2F7</accession>
<sequence length="288" mass="32808">MMTWNVWRGGLSGSASPCGGCAATERRREGFHFRKDTYGVFSDLVDINELPNYFEVIKQPMDFRTARKKLKIGAYKSLQELEARSIQDFAKRGFENLRHEGVDGEPQPKVVRRGRPPNSKNQKKLLETPSPINHGMGLGLSLPAAEDKANGSSSYNLRKAPPLNRFRSSDIFVPSYKSRNGANYSKWLANWNDEFPGCDNEGPRFLLDILVTVSVFRRYYSPGTFINFEKILETEAGKIEKPEESEEKMHVQTAKEVNVEESEEKKHVQTAVSFIPKQTIQRESFCHQ</sequence>
<evidence type="ECO:0000256" key="1">
    <source>
        <dbReference type="ARBA" id="ARBA00023117"/>
    </source>
</evidence>
<dbReference type="InterPro" id="IPR001487">
    <property type="entry name" value="Bromodomain"/>
</dbReference>
<dbReference type="SUPFAM" id="SSF47370">
    <property type="entry name" value="Bromodomain"/>
    <property type="match status" value="1"/>
</dbReference>
<evidence type="ECO:0000256" key="2">
    <source>
        <dbReference type="PROSITE-ProRule" id="PRU00035"/>
    </source>
</evidence>
<feature type="domain" description="Bromo" evidence="4">
    <location>
        <begin position="41"/>
        <end position="81"/>
    </location>
</feature>
<keyword evidence="6" id="KW-1185">Reference proteome</keyword>
<dbReference type="EMBL" id="BMAC01000168">
    <property type="protein sequence ID" value="GFP88471.1"/>
    <property type="molecule type" value="Genomic_DNA"/>
</dbReference>
<evidence type="ECO:0000313" key="5">
    <source>
        <dbReference type="EMBL" id="GFP88471.1"/>
    </source>
</evidence>
<gene>
    <name evidence="5" type="ORF">PHJA_000990800</name>
</gene>
<evidence type="ECO:0000259" key="4">
    <source>
        <dbReference type="PROSITE" id="PS50014"/>
    </source>
</evidence>
<evidence type="ECO:0000313" key="6">
    <source>
        <dbReference type="Proteomes" id="UP000653305"/>
    </source>
</evidence>
<dbReference type="InterPro" id="IPR051831">
    <property type="entry name" value="Bromodomain_contain_prot"/>
</dbReference>